<accession>A0A167C2U1</accession>
<dbReference type="EMBL" id="CP014500">
    <property type="protein sequence ID" value="ANB11150.1"/>
    <property type="molecule type" value="Genomic_DNA"/>
</dbReference>
<dbReference type="InterPro" id="IPR036291">
    <property type="entry name" value="NAD(P)-bd_dom_sf"/>
</dbReference>
<dbReference type="Proteomes" id="UP000189580">
    <property type="component" value="Chromosome c"/>
</dbReference>
<sequence>MDPNSQPAFSSTVYFVPSGSSGHGLNLVKTLASVGNSVVITTAANPEMSIDLQNWVKNHSNVHVLKYDGSNESDADDVANQIIELTGGIDVVVNTRTW</sequence>
<reference evidence="1 2" key="1">
    <citation type="submission" date="2016-02" db="EMBL/GenBank/DDBJ databases">
        <title>Complete genome sequence and transcriptome regulation of the pentose utilising yeast Sugiyamaella lignohabitans.</title>
        <authorList>
            <person name="Bellasio M."/>
            <person name="Peymann A."/>
            <person name="Valli M."/>
            <person name="Sipitzky M."/>
            <person name="Graf A."/>
            <person name="Sauer M."/>
            <person name="Marx H."/>
            <person name="Mattanovich D."/>
        </authorList>
    </citation>
    <scope>NUCLEOTIDE SEQUENCE [LARGE SCALE GENOMIC DNA]</scope>
    <source>
        <strain evidence="1 2">CBS 10342</strain>
    </source>
</reference>
<gene>
    <name evidence="1" type="ORF">AWJ20_3950</name>
</gene>
<protein>
    <submittedName>
        <fullName evidence="1">Uncharacterized protein</fullName>
    </submittedName>
</protein>
<dbReference type="RefSeq" id="XP_018733627.1">
    <property type="nucleotide sequence ID" value="XM_018880992.1"/>
</dbReference>
<proteinExistence type="predicted"/>
<dbReference type="KEGG" id="slb:AWJ20_3950"/>
<dbReference type="GeneID" id="30036028"/>
<keyword evidence="2" id="KW-1185">Reference proteome</keyword>
<evidence type="ECO:0000313" key="2">
    <source>
        <dbReference type="Proteomes" id="UP000189580"/>
    </source>
</evidence>
<dbReference type="Pfam" id="PF00106">
    <property type="entry name" value="adh_short"/>
    <property type="match status" value="1"/>
</dbReference>
<organism evidence="1 2">
    <name type="scientific">Sugiyamaella lignohabitans</name>
    <dbReference type="NCBI Taxonomy" id="796027"/>
    <lineage>
        <taxon>Eukaryota</taxon>
        <taxon>Fungi</taxon>
        <taxon>Dikarya</taxon>
        <taxon>Ascomycota</taxon>
        <taxon>Saccharomycotina</taxon>
        <taxon>Dipodascomycetes</taxon>
        <taxon>Dipodascales</taxon>
        <taxon>Trichomonascaceae</taxon>
        <taxon>Sugiyamaella</taxon>
    </lineage>
</organism>
<dbReference type="Gene3D" id="3.40.50.720">
    <property type="entry name" value="NAD(P)-binding Rossmann-like Domain"/>
    <property type="match status" value="1"/>
</dbReference>
<dbReference type="SUPFAM" id="SSF51735">
    <property type="entry name" value="NAD(P)-binding Rossmann-fold domains"/>
    <property type="match status" value="1"/>
</dbReference>
<name>A0A167C2U1_9ASCO</name>
<dbReference type="AlphaFoldDB" id="A0A167C2U1"/>
<evidence type="ECO:0000313" key="1">
    <source>
        <dbReference type="EMBL" id="ANB11150.1"/>
    </source>
</evidence>
<dbReference type="InterPro" id="IPR002347">
    <property type="entry name" value="SDR_fam"/>
</dbReference>